<dbReference type="InterPro" id="IPR014507">
    <property type="entry name" value="Baseplate_assembly_J_pred"/>
</dbReference>
<keyword evidence="2" id="KW-1185">Reference proteome</keyword>
<name>A0ABP2UCA5_ACICA</name>
<organism evidence="1 2">
    <name type="scientific">Acinetobacter calcoaceticus DSM 30006 = CIP 81.8</name>
    <dbReference type="NCBI Taxonomy" id="981331"/>
    <lineage>
        <taxon>Bacteria</taxon>
        <taxon>Pseudomonadati</taxon>
        <taxon>Pseudomonadota</taxon>
        <taxon>Gammaproteobacteria</taxon>
        <taxon>Moraxellales</taxon>
        <taxon>Moraxellaceae</taxon>
        <taxon>Acinetobacter</taxon>
        <taxon>Acinetobacter calcoaceticus/baumannii complex</taxon>
    </lineage>
</organism>
<comment type="caution">
    <text evidence="1">The sequence shown here is derived from an EMBL/GenBank/DDBJ whole genome shotgun (WGS) entry which is preliminary data.</text>
</comment>
<evidence type="ECO:0008006" key="3">
    <source>
        <dbReference type="Google" id="ProtNLM"/>
    </source>
</evidence>
<dbReference type="InterPro" id="IPR052726">
    <property type="entry name" value="Phage_Baseplate_Hub"/>
</dbReference>
<dbReference type="EMBL" id="APQI01000006">
    <property type="protein sequence ID" value="ENV97622.1"/>
    <property type="molecule type" value="Genomic_DNA"/>
</dbReference>
<dbReference type="GeneID" id="92918381"/>
<evidence type="ECO:0000313" key="1">
    <source>
        <dbReference type="EMBL" id="ENV97622.1"/>
    </source>
</evidence>
<dbReference type="Proteomes" id="UP000013024">
    <property type="component" value="Unassembled WGS sequence"/>
</dbReference>
<accession>A0ABP2UCA5</accession>
<protein>
    <recommendedName>
        <fullName evidence="3">Baseplate protein J-like domain-containing protein</fullName>
    </recommendedName>
</protein>
<dbReference type="PANTHER" id="PTHR35862">
    <property type="entry name" value="FELS-2 PROPHAGE PROTEIN"/>
    <property type="match status" value="1"/>
</dbReference>
<sequence>MTTSSTAIDLSQLPEPAIVEQIDFETILAAGLQDYYDRMDSTGVEYTKLRESDPAYKLAEVFAFREMLVRQRANDSAKAVLLAYASGTDLDHKAAEKNLERRLISEATETSEAIYESDSLLRKRVQLAPEGYTTAGSEGSYLFHGMNADVRVKDIEPVSPDRGIAAMYVLSNEGDGAASEEIINSVDKALNKKFIRPLTDYVQVYSASIIHYQVEAVLEIQDGPDKNIVLQDAVLKLQEYVNSVHKLNTKVSITGIASALQRKGVIDVDLISPIAKIEPVSGQAAYCNEIAVRIKGE</sequence>
<evidence type="ECO:0000313" key="2">
    <source>
        <dbReference type="Proteomes" id="UP000013024"/>
    </source>
</evidence>
<gene>
    <name evidence="1" type="ORF">F936_03263</name>
</gene>
<reference evidence="1 2" key="1">
    <citation type="submission" date="2013-02" db="EMBL/GenBank/DDBJ databases">
        <title>The Genome Sequence of Acinetobacter calcoaceticus CIP 81.8.</title>
        <authorList>
            <consortium name="The Broad Institute Genome Sequencing Platform"/>
            <consortium name="The Broad Institute Genome Sequencing Center for Infectious Disease"/>
            <person name="Cerqueira G."/>
            <person name="Feldgarden M."/>
            <person name="Courvalin P."/>
            <person name="Perichon B."/>
            <person name="Grillot-Courvalin C."/>
            <person name="Clermont D."/>
            <person name="Rocha E."/>
            <person name="Yoon E.-J."/>
            <person name="Nemec A."/>
            <person name="Walker B."/>
            <person name="Young S.K."/>
            <person name="Zeng Q."/>
            <person name="Gargeya S."/>
            <person name="Fitzgerald M."/>
            <person name="Haas B."/>
            <person name="Abouelleil A."/>
            <person name="Alvarado L."/>
            <person name="Arachchi H.M."/>
            <person name="Berlin A.M."/>
            <person name="Chapman S.B."/>
            <person name="Dewar J."/>
            <person name="Goldberg J."/>
            <person name="Griggs A."/>
            <person name="Gujja S."/>
            <person name="Hansen M."/>
            <person name="Howarth C."/>
            <person name="Imamovic A."/>
            <person name="Larimer J."/>
            <person name="McCowan C."/>
            <person name="Murphy C."/>
            <person name="Neiman D."/>
            <person name="Pearson M."/>
            <person name="Priest M."/>
            <person name="Roberts A."/>
            <person name="Saif S."/>
            <person name="Shea T."/>
            <person name="Sisk P."/>
            <person name="Sykes S."/>
            <person name="Wortman J."/>
            <person name="Nusbaum C."/>
            <person name="Birren B."/>
        </authorList>
    </citation>
    <scope>NUCLEOTIDE SEQUENCE [LARGE SCALE GENOMIC DNA]</scope>
    <source>
        <strain evidence="1 2">CIP 81.8</strain>
    </source>
</reference>
<proteinExistence type="predicted"/>
<dbReference type="RefSeq" id="WP_005048938.1">
    <property type="nucleotide sequence ID" value="NZ_KB849780.1"/>
</dbReference>
<dbReference type="PANTHER" id="PTHR35862:SF1">
    <property type="entry name" value="FELS-2 PROPHAGE PROTEIN"/>
    <property type="match status" value="1"/>
</dbReference>
<dbReference type="PIRSF" id="PIRSF020481">
    <property type="entry name" value="BAP"/>
    <property type="match status" value="1"/>
</dbReference>